<keyword evidence="2" id="KW-1185">Reference proteome</keyword>
<dbReference type="AlphaFoldDB" id="A0AAN6YJL4"/>
<organism evidence="1 2">
    <name type="scientific">Rhypophila decipiens</name>
    <dbReference type="NCBI Taxonomy" id="261697"/>
    <lineage>
        <taxon>Eukaryota</taxon>
        <taxon>Fungi</taxon>
        <taxon>Dikarya</taxon>
        <taxon>Ascomycota</taxon>
        <taxon>Pezizomycotina</taxon>
        <taxon>Sordariomycetes</taxon>
        <taxon>Sordariomycetidae</taxon>
        <taxon>Sordariales</taxon>
        <taxon>Naviculisporaceae</taxon>
        <taxon>Rhypophila</taxon>
    </lineage>
</organism>
<name>A0AAN6YJL4_9PEZI</name>
<reference evidence="1" key="2">
    <citation type="submission" date="2023-05" db="EMBL/GenBank/DDBJ databases">
        <authorList>
            <consortium name="Lawrence Berkeley National Laboratory"/>
            <person name="Steindorff A."/>
            <person name="Hensen N."/>
            <person name="Bonometti L."/>
            <person name="Westerberg I."/>
            <person name="Brannstrom I.O."/>
            <person name="Guillou S."/>
            <person name="Cros-Aarteil S."/>
            <person name="Calhoun S."/>
            <person name="Haridas S."/>
            <person name="Kuo A."/>
            <person name="Mondo S."/>
            <person name="Pangilinan J."/>
            <person name="Riley R."/>
            <person name="Labutti K."/>
            <person name="Andreopoulos B."/>
            <person name="Lipzen A."/>
            <person name="Chen C."/>
            <person name="Yanf M."/>
            <person name="Daum C."/>
            <person name="Ng V."/>
            <person name="Clum A."/>
            <person name="Ohm R."/>
            <person name="Martin F."/>
            <person name="Silar P."/>
            <person name="Natvig D."/>
            <person name="Lalanne C."/>
            <person name="Gautier V."/>
            <person name="Ament-Velasquez S.L."/>
            <person name="Kruys A."/>
            <person name="Hutchinson M.I."/>
            <person name="Powell A.J."/>
            <person name="Barry K."/>
            <person name="Miller A.N."/>
            <person name="Grigoriev I.V."/>
            <person name="Debuchy R."/>
            <person name="Gladieux P."/>
            <person name="Thoren M.H."/>
            <person name="Johannesson H."/>
        </authorList>
    </citation>
    <scope>NUCLEOTIDE SEQUENCE</scope>
    <source>
        <strain evidence="1">PSN293</strain>
    </source>
</reference>
<comment type="caution">
    <text evidence="1">The sequence shown here is derived from an EMBL/GenBank/DDBJ whole genome shotgun (WGS) entry which is preliminary data.</text>
</comment>
<reference evidence="1" key="1">
    <citation type="journal article" date="2023" name="Mol. Phylogenet. Evol.">
        <title>Genome-scale phylogeny and comparative genomics of the fungal order Sordariales.</title>
        <authorList>
            <person name="Hensen N."/>
            <person name="Bonometti L."/>
            <person name="Westerberg I."/>
            <person name="Brannstrom I.O."/>
            <person name="Guillou S."/>
            <person name="Cros-Aarteil S."/>
            <person name="Calhoun S."/>
            <person name="Haridas S."/>
            <person name="Kuo A."/>
            <person name="Mondo S."/>
            <person name="Pangilinan J."/>
            <person name="Riley R."/>
            <person name="LaButti K."/>
            <person name="Andreopoulos B."/>
            <person name="Lipzen A."/>
            <person name="Chen C."/>
            <person name="Yan M."/>
            <person name="Daum C."/>
            <person name="Ng V."/>
            <person name="Clum A."/>
            <person name="Steindorff A."/>
            <person name="Ohm R.A."/>
            <person name="Martin F."/>
            <person name="Silar P."/>
            <person name="Natvig D.O."/>
            <person name="Lalanne C."/>
            <person name="Gautier V."/>
            <person name="Ament-Velasquez S.L."/>
            <person name="Kruys A."/>
            <person name="Hutchinson M.I."/>
            <person name="Powell A.J."/>
            <person name="Barry K."/>
            <person name="Miller A.N."/>
            <person name="Grigoriev I.V."/>
            <person name="Debuchy R."/>
            <person name="Gladieux P."/>
            <person name="Hiltunen Thoren M."/>
            <person name="Johannesson H."/>
        </authorList>
    </citation>
    <scope>NUCLEOTIDE SEQUENCE</scope>
    <source>
        <strain evidence="1">PSN293</strain>
    </source>
</reference>
<evidence type="ECO:0000313" key="2">
    <source>
        <dbReference type="Proteomes" id="UP001301769"/>
    </source>
</evidence>
<proteinExistence type="predicted"/>
<protein>
    <submittedName>
        <fullName evidence="1">Uncharacterized protein</fullName>
    </submittedName>
</protein>
<dbReference type="EMBL" id="MU858050">
    <property type="protein sequence ID" value="KAK4218945.1"/>
    <property type="molecule type" value="Genomic_DNA"/>
</dbReference>
<dbReference type="Proteomes" id="UP001301769">
    <property type="component" value="Unassembled WGS sequence"/>
</dbReference>
<sequence>MGTDITNCFVFYSHANFDHGKRTLSQQHVSRDFLARQRTATFLHLLGTPYCPKNQERAVRNHFMDLLNIEYLATPQHDASHALGHLLTCRPYLLQHAGPTRSRPVRLSMSSWALNRRAGCEHQVNNAPDSQHSPKAQGLLKCKAIRQSAASLKYSEPRMKPHNHWWLMSFRNGTRAPKDTDLSILQLENVLVAGVSVRTFSST</sequence>
<accession>A0AAN6YJL4</accession>
<evidence type="ECO:0000313" key="1">
    <source>
        <dbReference type="EMBL" id="KAK4218945.1"/>
    </source>
</evidence>
<gene>
    <name evidence="1" type="ORF">QBC37DRAFT_165162</name>
</gene>